<accession>A0A3B0X5M4</accession>
<sequence length="76" mass="8577">MLTLLIMLGALLLTAYFWFMTDEPKIIRTAVSGLFVVSLLMTHIIPGIPFLWIIGLIIQTIIAISLITYIKMKVLN</sequence>
<dbReference type="AlphaFoldDB" id="A0A3B0X5M4"/>
<organism evidence="2">
    <name type="scientific">hydrothermal vent metagenome</name>
    <dbReference type="NCBI Taxonomy" id="652676"/>
    <lineage>
        <taxon>unclassified sequences</taxon>
        <taxon>metagenomes</taxon>
        <taxon>ecological metagenomes</taxon>
    </lineage>
</organism>
<keyword evidence="1" id="KW-0472">Membrane</keyword>
<proteinExistence type="predicted"/>
<evidence type="ECO:0000256" key="1">
    <source>
        <dbReference type="SAM" id="Phobius"/>
    </source>
</evidence>
<name>A0A3B0X5M4_9ZZZZ</name>
<keyword evidence="1" id="KW-0812">Transmembrane</keyword>
<keyword evidence="1" id="KW-1133">Transmembrane helix</keyword>
<gene>
    <name evidence="2" type="ORF">MNBD_GAMMA11-3348</name>
</gene>
<protein>
    <submittedName>
        <fullName evidence="2">Uncharacterized protein</fullName>
    </submittedName>
</protein>
<dbReference type="EMBL" id="UOFG01000028">
    <property type="protein sequence ID" value="VAW58207.1"/>
    <property type="molecule type" value="Genomic_DNA"/>
</dbReference>
<reference evidence="2" key="1">
    <citation type="submission" date="2018-06" db="EMBL/GenBank/DDBJ databases">
        <authorList>
            <person name="Zhirakovskaya E."/>
        </authorList>
    </citation>
    <scope>NUCLEOTIDE SEQUENCE</scope>
</reference>
<feature type="transmembrane region" description="Helical" evidence="1">
    <location>
        <begin position="50"/>
        <end position="70"/>
    </location>
</feature>
<evidence type="ECO:0000313" key="2">
    <source>
        <dbReference type="EMBL" id="VAW58207.1"/>
    </source>
</evidence>